<dbReference type="HAMAP" id="MF_01139">
    <property type="entry name" value="ISPT"/>
    <property type="match status" value="1"/>
</dbReference>
<feature type="active site" description="Proton acceptor" evidence="2">
    <location>
        <position position="65"/>
    </location>
</feature>
<dbReference type="InterPro" id="IPR001441">
    <property type="entry name" value="UPP_synth-like"/>
</dbReference>
<dbReference type="GO" id="GO:0045547">
    <property type="term" value="F:ditrans,polycis-polyprenyl diphosphate synthase [(2E,6E)-farnesyl diphosphate specific] activity"/>
    <property type="evidence" value="ECO:0007669"/>
    <property type="project" value="TreeGrafter"/>
</dbReference>
<name>A0A2J0LJW4_9BACT</name>
<dbReference type="EMBL" id="PFGP01000093">
    <property type="protein sequence ID" value="PIW66330.1"/>
    <property type="molecule type" value="Genomic_DNA"/>
</dbReference>
<dbReference type="GO" id="GO:0016094">
    <property type="term" value="P:polyprenol biosynthetic process"/>
    <property type="evidence" value="ECO:0007669"/>
    <property type="project" value="TreeGrafter"/>
</dbReference>
<comment type="function">
    <text evidence="2">Catalyzes the condensation of isopentenyl diphosphate (IPP) with allylic pyrophosphates generating different type of terpenoids.</text>
</comment>
<organism evidence="3 4">
    <name type="scientific">Candidatus Taenaricola geysiri</name>
    <dbReference type="NCBI Taxonomy" id="1974752"/>
    <lineage>
        <taxon>Bacteria</taxon>
        <taxon>Pseudomonadati</taxon>
        <taxon>Candidatus Omnitrophota</taxon>
        <taxon>Candidatus Taenaricola</taxon>
    </lineage>
</organism>
<dbReference type="SUPFAM" id="SSF64005">
    <property type="entry name" value="Undecaprenyl diphosphate synthase"/>
    <property type="match status" value="1"/>
</dbReference>
<evidence type="ECO:0000256" key="1">
    <source>
        <dbReference type="ARBA" id="ARBA00022679"/>
    </source>
</evidence>
<feature type="binding site" evidence="2">
    <location>
        <begin position="62"/>
        <end position="64"/>
    </location>
    <ligand>
        <name>substrate</name>
    </ligand>
</feature>
<dbReference type="FunFam" id="3.40.1180.10:FF:000001">
    <property type="entry name" value="(2E,6E)-farnesyl-diphosphate-specific ditrans,polycis-undecaprenyl-diphosphate synthase"/>
    <property type="match status" value="1"/>
</dbReference>
<feature type="active site" evidence="2">
    <location>
        <position position="17"/>
    </location>
</feature>
<dbReference type="GO" id="GO:0000287">
    <property type="term" value="F:magnesium ion binding"/>
    <property type="evidence" value="ECO:0007669"/>
    <property type="project" value="UniProtKB-UniRule"/>
</dbReference>
<dbReference type="InterPro" id="IPR036424">
    <property type="entry name" value="UPP_synth-like_sf"/>
</dbReference>
<dbReference type="PANTHER" id="PTHR10291:SF0">
    <property type="entry name" value="DEHYDRODOLICHYL DIPHOSPHATE SYNTHASE 2"/>
    <property type="match status" value="1"/>
</dbReference>
<feature type="binding site" evidence="2">
    <location>
        <position position="66"/>
    </location>
    <ligand>
        <name>substrate</name>
    </ligand>
</feature>
<keyword evidence="2" id="KW-0479">Metal-binding</keyword>
<dbReference type="NCBIfam" id="TIGR00055">
    <property type="entry name" value="uppS"/>
    <property type="match status" value="1"/>
</dbReference>
<comment type="similarity">
    <text evidence="2">Belongs to the UPP synthase family.</text>
</comment>
<dbReference type="Gene3D" id="3.40.1180.10">
    <property type="entry name" value="Decaprenyl diphosphate synthase-like"/>
    <property type="match status" value="1"/>
</dbReference>
<sequence>MDTKQESIPRHIAIIMDGNGRWAKKKGLPRIAGHMQGTKTVYKIIEVCVELKIKALTLYTFSTENWKRPKEEVDALMKILKDQIQAELPRMQKANIRFNTIGEASGLYPDVIEKIKSVKDQTRKNNGLILTLALNYGSRKEIISAAIKIAQDVKSGKITPKDITEDLFDSYLYTRGLPELDLLIRTSGEMRLSNFLLWQLSYSEIYVTKKMWPEFTKEDFKSALNDFSLRCRRFGG</sequence>
<evidence type="ECO:0000313" key="4">
    <source>
        <dbReference type="Proteomes" id="UP000231267"/>
    </source>
</evidence>
<dbReference type="Proteomes" id="UP000231267">
    <property type="component" value="Unassembled WGS sequence"/>
</dbReference>
<feature type="binding site" evidence="2">
    <location>
        <position position="185"/>
    </location>
    <ligand>
        <name>substrate</name>
    </ligand>
</feature>
<keyword evidence="1 2" id="KW-0808">Transferase</keyword>
<dbReference type="Pfam" id="PF01255">
    <property type="entry name" value="Prenyltransf"/>
    <property type="match status" value="1"/>
</dbReference>
<dbReference type="PANTHER" id="PTHR10291">
    <property type="entry name" value="DEHYDRODOLICHYL DIPHOSPHATE SYNTHASE FAMILY MEMBER"/>
    <property type="match status" value="1"/>
</dbReference>
<feature type="binding site" evidence="2">
    <location>
        <position position="68"/>
    </location>
    <ligand>
        <name>substrate</name>
    </ligand>
</feature>
<feature type="binding site" evidence="2">
    <location>
        <position position="22"/>
    </location>
    <ligand>
        <name>substrate</name>
    </ligand>
</feature>
<gene>
    <name evidence="3" type="ORF">COW11_03920</name>
</gene>
<feature type="binding site" evidence="2">
    <location>
        <position position="204"/>
    </location>
    <ligand>
        <name>Mg(2+)</name>
        <dbReference type="ChEBI" id="CHEBI:18420"/>
    </ligand>
</feature>
<comment type="caution">
    <text evidence="3">The sequence shown here is derived from an EMBL/GenBank/DDBJ whole genome shotgun (WGS) entry which is preliminary data.</text>
</comment>
<feature type="binding site" evidence="2">
    <location>
        <begin position="18"/>
        <end position="21"/>
    </location>
    <ligand>
        <name>substrate</name>
    </ligand>
</feature>
<feature type="binding site" evidence="2">
    <location>
        <position position="34"/>
    </location>
    <ligand>
        <name>substrate</name>
    </ligand>
</feature>
<keyword evidence="2" id="KW-0460">Magnesium</keyword>
<dbReference type="InterPro" id="IPR018520">
    <property type="entry name" value="UPP_synth-like_CS"/>
</dbReference>
<proteinExistence type="inferred from homology"/>
<reference evidence="3 4" key="1">
    <citation type="submission" date="2017-09" db="EMBL/GenBank/DDBJ databases">
        <title>Depth-based differentiation of microbial function through sediment-hosted aquifers and enrichment of novel symbionts in the deep terrestrial subsurface.</title>
        <authorList>
            <person name="Probst A.J."/>
            <person name="Ladd B."/>
            <person name="Jarett J.K."/>
            <person name="Geller-Mcgrath D.E."/>
            <person name="Sieber C.M."/>
            <person name="Emerson J.B."/>
            <person name="Anantharaman K."/>
            <person name="Thomas B.C."/>
            <person name="Malmstrom R."/>
            <person name="Stieglmeier M."/>
            <person name="Klingl A."/>
            <person name="Woyke T."/>
            <person name="Ryan C.M."/>
            <person name="Banfield J.F."/>
        </authorList>
    </citation>
    <scope>NUCLEOTIDE SEQUENCE [LARGE SCALE GENOMIC DNA]</scope>
    <source>
        <strain evidence="3">CG12_big_fil_rev_8_21_14_0_65_43_15</strain>
    </source>
</reference>
<dbReference type="AlphaFoldDB" id="A0A2J0LJW4"/>
<feature type="binding site" evidence="2">
    <location>
        <position position="17"/>
    </location>
    <ligand>
        <name>Mg(2+)</name>
        <dbReference type="ChEBI" id="CHEBI:18420"/>
    </ligand>
</feature>
<dbReference type="CDD" id="cd00475">
    <property type="entry name" value="Cis_IPPS"/>
    <property type="match status" value="1"/>
</dbReference>
<dbReference type="PROSITE" id="PS01066">
    <property type="entry name" value="UPP_SYNTHASE"/>
    <property type="match status" value="1"/>
</dbReference>
<comment type="cofactor">
    <cofactor evidence="2">
        <name>Mg(2+)</name>
        <dbReference type="ChEBI" id="CHEBI:18420"/>
    </cofactor>
    <text evidence="2">Binds 2 magnesium ions per subunit.</text>
</comment>
<comment type="subunit">
    <text evidence="2">Homodimer.</text>
</comment>
<dbReference type="EC" id="2.5.1.-" evidence="2"/>
<feature type="binding site" evidence="2">
    <location>
        <begin position="191"/>
        <end position="193"/>
    </location>
    <ligand>
        <name>substrate</name>
    </ligand>
</feature>
<accession>A0A2J0LJW4</accession>
<evidence type="ECO:0000313" key="3">
    <source>
        <dbReference type="EMBL" id="PIW66330.1"/>
    </source>
</evidence>
<protein>
    <recommendedName>
        <fullName evidence="2">Isoprenyl transferase</fullName>
        <ecNumber evidence="2">2.5.1.-</ecNumber>
    </recommendedName>
</protein>
<feature type="binding site" evidence="2">
    <location>
        <position position="30"/>
    </location>
    <ligand>
        <name>substrate</name>
    </ligand>
</feature>
<dbReference type="NCBIfam" id="NF011405">
    <property type="entry name" value="PRK14830.1"/>
    <property type="match status" value="1"/>
</dbReference>
<evidence type="ECO:0000256" key="2">
    <source>
        <dbReference type="HAMAP-Rule" id="MF_01139"/>
    </source>
</evidence>